<name>A0AAD5QJV5_PARTN</name>
<accession>A0AAD5QJV5</accession>
<dbReference type="EMBL" id="JAHQIW010001034">
    <property type="protein sequence ID" value="KAJ1351250.1"/>
    <property type="molecule type" value="Genomic_DNA"/>
</dbReference>
<proteinExistence type="predicted"/>
<dbReference type="Proteomes" id="UP001196413">
    <property type="component" value="Unassembled WGS sequence"/>
</dbReference>
<feature type="region of interest" description="Disordered" evidence="1">
    <location>
        <begin position="1"/>
        <end position="38"/>
    </location>
</feature>
<evidence type="ECO:0000256" key="1">
    <source>
        <dbReference type="SAM" id="MobiDB-lite"/>
    </source>
</evidence>
<reference evidence="2" key="1">
    <citation type="submission" date="2021-06" db="EMBL/GenBank/DDBJ databases">
        <title>Parelaphostrongylus tenuis whole genome reference sequence.</title>
        <authorList>
            <person name="Garwood T.J."/>
            <person name="Larsen P.A."/>
            <person name="Fountain-Jones N.M."/>
            <person name="Garbe J.R."/>
            <person name="Macchietto M.G."/>
            <person name="Kania S.A."/>
            <person name="Gerhold R.W."/>
            <person name="Richards J.E."/>
            <person name="Wolf T.M."/>
        </authorList>
    </citation>
    <scope>NUCLEOTIDE SEQUENCE</scope>
    <source>
        <strain evidence="2">MNPRO001-30</strain>
        <tissue evidence="2">Meninges</tissue>
    </source>
</reference>
<evidence type="ECO:0000313" key="2">
    <source>
        <dbReference type="EMBL" id="KAJ1351250.1"/>
    </source>
</evidence>
<protein>
    <submittedName>
        <fullName evidence="2">Uncharacterized protein</fullName>
    </submittedName>
</protein>
<sequence length="108" mass="11931">MGRSYVEKNSQQMDEKNCRADSTTMYTPSRTTINTSSGRHRAQLDDYPFLGADVTIISNGNKGNDLHLITVGSGRSSPWRAQEELNSNLRTVSPIRSLNSTVAIGQKE</sequence>
<comment type="caution">
    <text evidence="2">The sequence shown here is derived from an EMBL/GenBank/DDBJ whole genome shotgun (WGS) entry which is preliminary data.</text>
</comment>
<gene>
    <name evidence="2" type="ORF">KIN20_007226</name>
</gene>
<keyword evidence="3" id="KW-1185">Reference proteome</keyword>
<feature type="compositionally biased region" description="Polar residues" evidence="1">
    <location>
        <begin position="20"/>
        <end position="37"/>
    </location>
</feature>
<organism evidence="2 3">
    <name type="scientific">Parelaphostrongylus tenuis</name>
    <name type="common">Meningeal worm</name>
    <dbReference type="NCBI Taxonomy" id="148309"/>
    <lineage>
        <taxon>Eukaryota</taxon>
        <taxon>Metazoa</taxon>
        <taxon>Ecdysozoa</taxon>
        <taxon>Nematoda</taxon>
        <taxon>Chromadorea</taxon>
        <taxon>Rhabditida</taxon>
        <taxon>Rhabditina</taxon>
        <taxon>Rhabditomorpha</taxon>
        <taxon>Strongyloidea</taxon>
        <taxon>Metastrongylidae</taxon>
        <taxon>Parelaphostrongylus</taxon>
    </lineage>
</organism>
<evidence type="ECO:0000313" key="3">
    <source>
        <dbReference type="Proteomes" id="UP001196413"/>
    </source>
</evidence>
<dbReference type="AlphaFoldDB" id="A0AAD5QJV5"/>